<dbReference type="InterPro" id="IPR006059">
    <property type="entry name" value="SBP"/>
</dbReference>
<dbReference type="EMBL" id="JBBPCC010000001">
    <property type="protein sequence ID" value="MEK8126622.1"/>
    <property type="molecule type" value="Genomic_DNA"/>
</dbReference>
<evidence type="ECO:0000313" key="3">
    <source>
        <dbReference type="EMBL" id="MEK8126622.1"/>
    </source>
</evidence>
<evidence type="ECO:0000256" key="2">
    <source>
        <dbReference type="SAM" id="SignalP"/>
    </source>
</evidence>
<dbReference type="InterPro" id="IPR050490">
    <property type="entry name" value="Bact_solute-bd_prot1"/>
</dbReference>
<evidence type="ECO:0000313" key="4">
    <source>
        <dbReference type="Proteomes" id="UP001469365"/>
    </source>
</evidence>
<dbReference type="PROSITE" id="PS51257">
    <property type="entry name" value="PROKAR_LIPOPROTEIN"/>
    <property type="match status" value="1"/>
</dbReference>
<reference evidence="3 4" key="1">
    <citation type="submission" date="2024-04" db="EMBL/GenBank/DDBJ databases">
        <title>draft genome sequnece of Paenibacillus filicis.</title>
        <authorList>
            <person name="Kim D.-U."/>
        </authorList>
    </citation>
    <scope>NUCLEOTIDE SEQUENCE [LARGE SCALE GENOMIC DNA]</scope>
    <source>
        <strain evidence="3 4">KACC14197</strain>
    </source>
</reference>
<sequence length="466" mass="50603">MKKLLSTVTAIVALASVATACGGGTTTSQPADKGAAKPDTKATAPATETKTDTKTDTGQKAEIKFFSNNPDRTGGQGKAEQMLIDQYMKENPNVKITVETLSPDPQFQDKLKIYNVSGVLPEVTMMWGGARYLGPFVKNNALVSFTKDDFKGQGFIDAAFDSFSMNGKIYGIPKNTDFLVLYVNKKLLADRGLEPPKTESDLFKIAEKLKGTGVVPISLDGRDAWPLGLLFDAVVSRQSGGFDLYHKAIDRTGSFKDPAVVTSAKKLQDMVKSGVFGEGFLNLDYGAARNLFGQGKAAMYLMGQWEMGLSTDANFPQDVRDNMIAIPYPASDDGKSPTTDLLAWFGGGYSVSSKSKNTEEAKKFAIWMFKKENWAKTVWQNGITFPAQSYDEFATGKETQVQKDLTNILKSAKNISGANSQDRFSASTSKGYLDAITELLALKSTPEKFAEVIDGIADKSNKELNP</sequence>
<evidence type="ECO:0000256" key="1">
    <source>
        <dbReference type="SAM" id="MobiDB-lite"/>
    </source>
</evidence>
<dbReference type="PANTHER" id="PTHR43649:SF12">
    <property type="entry name" value="DIACETYLCHITOBIOSE BINDING PROTEIN DASA"/>
    <property type="match status" value="1"/>
</dbReference>
<feature type="chain" id="PRO_5045884858" evidence="2">
    <location>
        <begin position="21"/>
        <end position="466"/>
    </location>
</feature>
<keyword evidence="2" id="KW-0732">Signal</keyword>
<dbReference type="Pfam" id="PF01547">
    <property type="entry name" value="SBP_bac_1"/>
    <property type="match status" value="1"/>
</dbReference>
<dbReference type="PANTHER" id="PTHR43649">
    <property type="entry name" value="ARABINOSE-BINDING PROTEIN-RELATED"/>
    <property type="match status" value="1"/>
</dbReference>
<gene>
    <name evidence="3" type="ORF">WMW72_01730</name>
</gene>
<organism evidence="3 4">
    <name type="scientific">Paenibacillus filicis</name>
    <dbReference type="NCBI Taxonomy" id="669464"/>
    <lineage>
        <taxon>Bacteria</taxon>
        <taxon>Bacillati</taxon>
        <taxon>Bacillota</taxon>
        <taxon>Bacilli</taxon>
        <taxon>Bacillales</taxon>
        <taxon>Paenibacillaceae</taxon>
        <taxon>Paenibacillus</taxon>
    </lineage>
</organism>
<protein>
    <submittedName>
        <fullName evidence="3">Extracellular solute-binding protein</fullName>
    </submittedName>
</protein>
<feature type="region of interest" description="Disordered" evidence="1">
    <location>
        <begin position="22"/>
        <end position="57"/>
    </location>
</feature>
<dbReference type="SUPFAM" id="SSF53850">
    <property type="entry name" value="Periplasmic binding protein-like II"/>
    <property type="match status" value="1"/>
</dbReference>
<feature type="signal peptide" evidence="2">
    <location>
        <begin position="1"/>
        <end position="20"/>
    </location>
</feature>
<dbReference type="RefSeq" id="WP_341413675.1">
    <property type="nucleotide sequence ID" value="NZ_JBBPCC010000001.1"/>
</dbReference>
<dbReference type="Proteomes" id="UP001469365">
    <property type="component" value="Unassembled WGS sequence"/>
</dbReference>
<comment type="caution">
    <text evidence="3">The sequence shown here is derived from an EMBL/GenBank/DDBJ whole genome shotgun (WGS) entry which is preliminary data.</text>
</comment>
<keyword evidence="4" id="KW-1185">Reference proteome</keyword>
<name>A0ABU9DCN7_9BACL</name>
<dbReference type="Gene3D" id="3.40.190.10">
    <property type="entry name" value="Periplasmic binding protein-like II"/>
    <property type="match status" value="2"/>
</dbReference>
<accession>A0ABU9DCN7</accession>
<proteinExistence type="predicted"/>